<dbReference type="Pfam" id="PF03707">
    <property type="entry name" value="MHYT"/>
    <property type="match status" value="2"/>
</dbReference>
<accession>A0A261W0G5</accession>
<feature type="transmembrane region" description="Helical" evidence="1">
    <location>
        <begin position="178"/>
        <end position="202"/>
    </location>
</feature>
<sequence>MTPGEVVPLSFSAGLVVLSFLTAAYGAYVALRAAAQIRAAAADGVSWLPSVGIAAVSMGGIGIWSMHFIGMQAQAMPFEAGYQVWLTLLSFLLAVACSGLALWYVARGRFSAARCLAGGIIAGLGIAAMHYVGIAAMRMPALFLWSLPLIVLSVLIAVAAATAALWLAFNVQTAWQRVLAAVVMAAAVCGMHYTAAAAGVMVCTAPRESGGLQIGGAALPYVVFALSIVALALLRWQLHRSSLRFRQQLARRVDALIGSGAAAAAGDASAGLPRRG</sequence>
<keyword evidence="4" id="KW-1185">Reference proteome</keyword>
<feature type="transmembrane region" description="Helical" evidence="1">
    <location>
        <begin position="12"/>
        <end position="35"/>
    </location>
</feature>
<evidence type="ECO:0000313" key="3">
    <source>
        <dbReference type="EMBL" id="OZI79759.1"/>
    </source>
</evidence>
<dbReference type="PROSITE" id="PS50924">
    <property type="entry name" value="MHYT"/>
    <property type="match status" value="1"/>
</dbReference>
<protein>
    <submittedName>
        <fullName evidence="3">Signal protein</fullName>
    </submittedName>
</protein>
<keyword evidence="1" id="KW-1133">Transmembrane helix</keyword>
<dbReference type="GO" id="GO:0016020">
    <property type="term" value="C:membrane"/>
    <property type="evidence" value="ECO:0007669"/>
    <property type="project" value="UniProtKB-UniRule"/>
</dbReference>
<dbReference type="AlphaFoldDB" id="A0A261W0G5"/>
<evidence type="ECO:0000259" key="2">
    <source>
        <dbReference type="PROSITE" id="PS50924"/>
    </source>
</evidence>
<keyword evidence="1" id="KW-0812">Transmembrane</keyword>
<feature type="domain" description="MHYT" evidence="2">
    <location>
        <begin position="11"/>
        <end position="202"/>
    </location>
</feature>
<feature type="transmembrane region" description="Helical" evidence="1">
    <location>
        <begin position="116"/>
        <end position="136"/>
    </location>
</feature>
<comment type="caution">
    <text evidence="3">The sequence shown here is derived from an EMBL/GenBank/DDBJ whole genome shotgun (WGS) entry which is preliminary data.</text>
</comment>
<organism evidence="3 4">
    <name type="scientific">Bordetella genomosp. 2</name>
    <dbReference type="NCBI Taxonomy" id="1983456"/>
    <lineage>
        <taxon>Bacteria</taxon>
        <taxon>Pseudomonadati</taxon>
        <taxon>Pseudomonadota</taxon>
        <taxon>Betaproteobacteria</taxon>
        <taxon>Burkholderiales</taxon>
        <taxon>Alcaligenaceae</taxon>
        <taxon>Bordetella</taxon>
    </lineage>
</organism>
<feature type="transmembrane region" description="Helical" evidence="1">
    <location>
        <begin position="214"/>
        <end position="236"/>
    </location>
</feature>
<evidence type="ECO:0000256" key="1">
    <source>
        <dbReference type="PROSITE-ProRule" id="PRU00244"/>
    </source>
</evidence>
<name>A0A261W0G5_9BORD</name>
<dbReference type="InterPro" id="IPR005330">
    <property type="entry name" value="MHYT_dom"/>
</dbReference>
<dbReference type="RefSeq" id="WP_051439342.1">
    <property type="nucleotide sequence ID" value="NZ_NEVT01000003.1"/>
</dbReference>
<feature type="transmembrane region" description="Helical" evidence="1">
    <location>
        <begin position="47"/>
        <end position="70"/>
    </location>
</feature>
<dbReference type="EMBL" id="NEVT01000003">
    <property type="protein sequence ID" value="OZI79759.1"/>
    <property type="molecule type" value="Genomic_DNA"/>
</dbReference>
<dbReference type="PANTHER" id="PTHR35152:SF1">
    <property type="entry name" value="DOMAIN SIGNALLING PROTEIN, PUTATIVE (AFU_ORTHOLOGUE AFUA_5G11310)-RELATED"/>
    <property type="match status" value="1"/>
</dbReference>
<dbReference type="Proteomes" id="UP000215633">
    <property type="component" value="Unassembled WGS sequence"/>
</dbReference>
<dbReference type="PANTHER" id="PTHR35152">
    <property type="entry name" value="DOMAIN SIGNALLING PROTEIN, PUTATIVE (AFU_ORTHOLOGUE AFUA_5G11310)-RELATED"/>
    <property type="match status" value="1"/>
</dbReference>
<proteinExistence type="predicted"/>
<evidence type="ECO:0000313" key="4">
    <source>
        <dbReference type="Proteomes" id="UP000215633"/>
    </source>
</evidence>
<reference evidence="4" key="1">
    <citation type="submission" date="2017-05" db="EMBL/GenBank/DDBJ databases">
        <title>Complete and WGS of Bordetella genogroups.</title>
        <authorList>
            <person name="Spilker T."/>
            <person name="Lipuma J."/>
        </authorList>
    </citation>
    <scope>NUCLEOTIDE SEQUENCE [LARGE SCALE GENOMIC DNA]</scope>
    <source>
        <strain evidence="4">AU8256</strain>
    </source>
</reference>
<gene>
    <name evidence="3" type="ORF">CAL24_07510</name>
</gene>
<feature type="transmembrane region" description="Helical" evidence="1">
    <location>
        <begin position="142"/>
        <end position="166"/>
    </location>
</feature>
<keyword evidence="1" id="KW-0472">Membrane</keyword>
<feature type="transmembrane region" description="Helical" evidence="1">
    <location>
        <begin position="82"/>
        <end position="104"/>
    </location>
</feature>